<accession>A0A0V1KJN6</accession>
<feature type="compositionally biased region" description="Basic and acidic residues" evidence="1">
    <location>
        <begin position="33"/>
        <end position="42"/>
    </location>
</feature>
<dbReference type="Proteomes" id="UP000054721">
    <property type="component" value="Unassembled WGS sequence"/>
</dbReference>
<dbReference type="AlphaFoldDB" id="A0A0V1KJN6"/>
<evidence type="ECO:0000313" key="2">
    <source>
        <dbReference type="EMBL" id="KRZ47246.1"/>
    </source>
</evidence>
<keyword evidence="3" id="KW-1185">Reference proteome</keyword>
<organism evidence="2 3">
    <name type="scientific">Trichinella nativa</name>
    <dbReference type="NCBI Taxonomy" id="6335"/>
    <lineage>
        <taxon>Eukaryota</taxon>
        <taxon>Metazoa</taxon>
        <taxon>Ecdysozoa</taxon>
        <taxon>Nematoda</taxon>
        <taxon>Enoplea</taxon>
        <taxon>Dorylaimia</taxon>
        <taxon>Trichinellida</taxon>
        <taxon>Trichinellidae</taxon>
        <taxon>Trichinella</taxon>
    </lineage>
</organism>
<name>A0A0V1KJN6_9BILA</name>
<evidence type="ECO:0000256" key="1">
    <source>
        <dbReference type="SAM" id="MobiDB-lite"/>
    </source>
</evidence>
<protein>
    <submittedName>
        <fullName evidence="2">Uncharacterized protein</fullName>
    </submittedName>
</protein>
<feature type="region of interest" description="Disordered" evidence="1">
    <location>
        <begin position="1"/>
        <end position="42"/>
    </location>
</feature>
<proteinExistence type="predicted"/>
<sequence>MRHKHCLTWNMERNTQKHGKREIQTVGPGDLEYGEKTDKRDK</sequence>
<evidence type="ECO:0000313" key="3">
    <source>
        <dbReference type="Proteomes" id="UP000054721"/>
    </source>
</evidence>
<comment type="caution">
    <text evidence="2">The sequence shown here is derived from an EMBL/GenBank/DDBJ whole genome shotgun (WGS) entry which is preliminary data.</text>
</comment>
<gene>
    <name evidence="2" type="ORF">T02_9308</name>
</gene>
<reference evidence="2 3" key="1">
    <citation type="submission" date="2015-05" db="EMBL/GenBank/DDBJ databases">
        <title>Evolution of Trichinella species and genotypes.</title>
        <authorList>
            <person name="Korhonen P.K."/>
            <person name="Edoardo P."/>
            <person name="Giuseppe L.R."/>
            <person name="Gasser R.B."/>
        </authorList>
    </citation>
    <scope>NUCLEOTIDE SEQUENCE [LARGE SCALE GENOMIC DNA]</scope>
    <source>
        <strain evidence="2">ISS10</strain>
    </source>
</reference>
<dbReference type="EMBL" id="JYDW01001083">
    <property type="protein sequence ID" value="KRZ47246.1"/>
    <property type="molecule type" value="Genomic_DNA"/>
</dbReference>